<organism evidence="1 2">
    <name type="scientific">Pseudomonas fluorescens</name>
    <dbReference type="NCBI Taxonomy" id="294"/>
    <lineage>
        <taxon>Bacteria</taxon>
        <taxon>Pseudomonadati</taxon>
        <taxon>Pseudomonadota</taxon>
        <taxon>Gammaproteobacteria</taxon>
        <taxon>Pseudomonadales</taxon>
        <taxon>Pseudomonadaceae</taxon>
        <taxon>Pseudomonas</taxon>
    </lineage>
</organism>
<dbReference type="Proteomes" id="UP000061348">
    <property type="component" value="Unassembled WGS sequence"/>
</dbReference>
<sequence length="204" mass="22816">MLLNLTVQARQQRLEFLQIGQVKGVRRHGAPELNVVVGERIDAPQAFEHFYTFFPRDGKMLQVRQGAAGPAGTIDHLVQAVKKLRLQRWAFDINGDAPQCGHLQRLQIQDRRPCSQVILQLAGLVAPKPRHCPELVNIGFFQRAPANRRLLGCHLLTHVAVQVSMGLAIKIGAGFVLTLILQDIEQRADARIDLQHLLTRVGIQ</sequence>
<name>A0A109LAL0_PSEFL</name>
<gene>
    <name evidence="1" type="ORF">PFLmoz3_06021</name>
</gene>
<reference evidence="1 2" key="1">
    <citation type="submission" date="2015-05" db="EMBL/GenBank/DDBJ databases">
        <title>A genomic and transcriptomic approach to investigate the blue pigment phenotype in Pseudomonas fluorescens.</title>
        <authorList>
            <person name="Andreani N.A."/>
            <person name="Cardazzo B."/>
        </authorList>
    </citation>
    <scope>NUCLEOTIDE SEQUENCE [LARGE SCALE GENOMIC DNA]</scope>
    <source>
        <strain evidence="1 2">Ps_22</strain>
    </source>
</reference>
<protein>
    <submittedName>
        <fullName evidence="1">Uncharacterized protein</fullName>
    </submittedName>
</protein>
<dbReference type="EMBL" id="LCYA01000223">
    <property type="protein sequence ID" value="KWV84053.1"/>
    <property type="molecule type" value="Genomic_DNA"/>
</dbReference>
<evidence type="ECO:0000313" key="1">
    <source>
        <dbReference type="EMBL" id="KWV84053.1"/>
    </source>
</evidence>
<accession>A0A109LAL0</accession>
<proteinExistence type="predicted"/>
<evidence type="ECO:0000313" key="2">
    <source>
        <dbReference type="Proteomes" id="UP000061348"/>
    </source>
</evidence>
<comment type="caution">
    <text evidence="1">The sequence shown here is derived from an EMBL/GenBank/DDBJ whole genome shotgun (WGS) entry which is preliminary data.</text>
</comment>
<dbReference type="AlphaFoldDB" id="A0A109LAL0"/>